<dbReference type="AlphaFoldDB" id="A0A7C3WHK9"/>
<gene>
    <name evidence="2" type="ORF">ENV62_06195</name>
</gene>
<organism evidence="2">
    <name type="scientific">Desulfobacca acetoxidans</name>
    <dbReference type="NCBI Taxonomy" id="60893"/>
    <lineage>
        <taxon>Bacteria</taxon>
        <taxon>Pseudomonadati</taxon>
        <taxon>Thermodesulfobacteriota</taxon>
        <taxon>Desulfobaccia</taxon>
        <taxon>Desulfobaccales</taxon>
        <taxon>Desulfobaccaceae</taxon>
        <taxon>Desulfobacca</taxon>
    </lineage>
</organism>
<proteinExistence type="predicted"/>
<evidence type="ECO:0000313" key="2">
    <source>
        <dbReference type="EMBL" id="HGB14809.1"/>
    </source>
</evidence>
<dbReference type="InterPro" id="IPR002575">
    <property type="entry name" value="Aminoglycoside_PTrfase"/>
</dbReference>
<reference evidence="2" key="1">
    <citation type="journal article" date="2020" name="mSystems">
        <title>Genome- and Community-Level Interaction Insights into Carbon Utilization and Element Cycling Functions of Hydrothermarchaeota in Hydrothermal Sediment.</title>
        <authorList>
            <person name="Zhou Z."/>
            <person name="Liu Y."/>
            <person name="Xu W."/>
            <person name="Pan J."/>
            <person name="Luo Z.H."/>
            <person name="Li M."/>
        </authorList>
    </citation>
    <scope>NUCLEOTIDE SEQUENCE [LARGE SCALE GENOMIC DNA]</scope>
    <source>
        <strain evidence="2">SpSt-776</strain>
    </source>
</reference>
<comment type="caution">
    <text evidence="2">The sequence shown here is derived from an EMBL/GenBank/DDBJ whole genome shotgun (WGS) entry which is preliminary data.</text>
</comment>
<dbReference type="Gene3D" id="3.90.1200.10">
    <property type="match status" value="1"/>
</dbReference>
<dbReference type="EMBL" id="DTHB01000043">
    <property type="protein sequence ID" value="HGB14809.1"/>
    <property type="molecule type" value="Genomic_DNA"/>
</dbReference>
<sequence>MGPRRNRLASDPGWCRVPERPLEALFREGALAWERLRSSRPVYRFTFGSRLPAVVGKFFTGGPGFTSVDRGLLKEYRVYRQAPAWGLNGSGCLPRLLGRYLPAGLGLLLEDIPGPDLDRYLAGAADAHGFRELCPKLEKLAGLLAFFHSRPVPSKPTSHRPGWRYFHKLLGQLQTAGLLSGEESEALKAAGSAWEMVLPQYPDTLVLVHGDATSTNFLFPENRAVAIDLERLGLGDRLLDLSWVAGEIKHAWGWRFHNFAGSEEAIGHFFRAYFEALEAGAALADRILRLNPFYMALAELRIARNGYLSWEYRRALIEEAGRCHVGGRRLA</sequence>
<dbReference type="SUPFAM" id="SSF56112">
    <property type="entry name" value="Protein kinase-like (PK-like)"/>
    <property type="match status" value="1"/>
</dbReference>
<accession>A0A7C3WHK9</accession>
<name>A0A7C3WHK9_9BACT</name>
<dbReference type="InterPro" id="IPR011009">
    <property type="entry name" value="Kinase-like_dom_sf"/>
</dbReference>
<feature type="domain" description="Aminoglycoside phosphotransferase" evidence="1">
    <location>
        <begin position="74"/>
        <end position="280"/>
    </location>
</feature>
<protein>
    <recommendedName>
        <fullName evidence="1">Aminoglycoside phosphotransferase domain-containing protein</fullName>
    </recommendedName>
</protein>
<dbReference type="Pfam" id="PF01636">
    <property type="entry name" value="APH"/>
    <property type="match status" value="1"/>
</dbReference>
<evidence type="ECO:0000259" key="1">
    <source>
        <dbReference type="Pfam" id="PF01636"/>
    </source>
</evidence>